<evidence type="ECO:0000313" key="3">
    <source>
        <dbReference type="Proteomes" id="UP000317893"/>
    </source>
</evidence>
<accession>A0A542E1I9</accession>
<dbReference type="AlphaFoldDB" id="A0A542E1I9"/>
<organism evidence="2 3">
    <name type="scientific">Lapillicoccus jejuensis</name>
    <dbReference type="NCBI Taxonomy" id="402171"/>
    <lineage>
        <taxon>Bacteria</taxon>
        <taxon>Bacillati</taxon>
        <taxon>Actinomycetota</taxon>
        <taxon>Actinomycetes</taxon>
        <taxon>Micrococcales</taxon>
        <taxon>Intrasporangiaceae</taxon>
        <taxon>Lapillicoccus</taxon>
    </lineage>
</organism>
<evidence type="ECO:0000256" key="1">
    <source>
        <dbReference type="SAM" id="MobiDB-lite"/>
    </source>
</evidence>
<feature type="region of interest" description="Disordered" evidence="1">
    <location>
        <begin position="79"/>
        <end position="100"/>
    </location>
</feature>
<dbReference type="InterPro" id="IPR012334">
    <property type="entry name" value="Pectin_lyas_fold"/>
</dbReference>
<dbReference type="InterPro" id="IPR006311">
    <property type="entry name" value="TAT_signal"/>
</dbReference>
<evidence type="ECO:0000313" key="2">
    <source>
        <dbReference type="EMBL" id="TQJ09185.1"/>
    </source>
</evidence>
<dbReference type="Gene3D" id="2.160.20.10">
    <property type="entry name" value="Single-stranded right-handed beta-helix, Pectin lyase-like"/>
    <property type="match status" value="1"/>
</dbReference>
<sequence>MTPTRSPRRPLLLALPATVVAALVGGLTLGVAGGSATAATEAATTSPATASAPAASVAGAGAAARTPVAGITSLSRAGASTVPAGNAPADRSLTGAPAAAGPSAKALRTVKVSTAAQLQSALDQAKPGDLIALAGGTYRGPFLVRSSGTAANPVVVKPAGTGAVVLTASLPMPSCAATGPDGNRTIRFMNGSSHWVLSGMTINGGVVLSGANADATQNWQSKMISTKNWQARRAVPGSSTRAPAQLSQVTPYLSQVLHQSVSSADDIQLLDNTITGKGIFGRLTRFGVISGNTITNIACGTGPALWLSNFSSGWTIRNNDVSKVANSAASHYMHEGIRMGNQSDYNVVVGNTVHDMPGDSRAITTDQDGSWNTVTRNTVSSVAMAFNDQQAGWGNTWTYNLAQNIGQAAFSFRMQDIGFTAPSPNSSTYYAQVTCNRIASTPTKVRSFQAGAMKGGTISANVFPTPYVGKNLASYWVAQGNTWNGAKKLPSPSTSTAGC</sequence>
<comment type="caution">
    <text evidence="2">The sequence shown here is derived from an EMBL/GenBank/DDBJ whole genome shotgun (WGS) entry which is preliminary data.</text>
</comment>
<proteinExistence type="predicted"/>
<dbReference type="SUPFAM" id="SSF51126">
    <property type="entry name" value="Pectin lyase-like"/>
    <property type="match status" value="1"/>
</dbReference>
<dbReference type="Proteomes" id="UP000317893">
    <property type="component" value="Unassembled WGS sequence"/>
</dbReference>
<dbReference type="RefSeq" id="WP_141848595.1">
    <property type="nucleotide sequence ID" value="NZ_BAAAPR010000005.1"/>
</dbReference>
<dbReference type="EMBL" id="VFMN01000001">
    <property type="protein sequence ID" value="TQJ09185.1"/>
    <property type="molecule type" value="Genomic_DNA"/>
</dbReference>
<name>A0A542E1I9_9MICO</name>
<protein>
    <submittedName>
        <fullName evidence="2">Chondroitinase B-like protein</fullName>
    </submittedName>
</protein>
<reference evidence="2 3" key="1">
    <citation type="submission" date="2019-06" db="EMBL/GenBank/DDBJ databases">
        <title>Sequencing the genomes of 1000 actinobacteria strains.</title>
        <authorList>
            <person name="Klenk H.-P."/>
        </authorList>
    </citation>
    <scope>NUCLEOTIDE SEQUENCE [LARGE SCALE GENOMIC DNA]</scope>
    <source>
        <strain evidence="2 3">DSM 18607</strain>
    </source>
</reference>
<dbReference type="InterPro" id="IPR011050">
    <property type="entry name" value="Pectin_lyase_fold/virulence"/>
</dbReference>
<keyword evidence="3" id="KW-1185">Reference proteome</keyword>
<dbReference type="PROSITE" id="PS51318">
    <property type="entry name" value="TAT"/>
    <property type="match status" value="1"/>
</dbReference>
<dbReference type="OrthoDB" id="4839456at2"/>
<gene>
    <name evidence="2" type="ORF">FB458_2293</name>
</gene>